<feature type="coiled-coil region" evidence="1">
    <location>
        <begin position="236"/>
        <end position="288"/>
    </location>
</feature>
<sequence>METASGNRVMRIIGGWGGKKAAVAAIEEENDLAVLLDSVQQVALTLQEEYERSLAKVGRDVSQLATQVATLHPMVSKLKNDHSVDDKRNRVLEAEQARLKEQVGKIQGELEHYRSLSVKLREQLDVATEREANDKNALKTLKTDLEKALADIQERDGELTYERRKRSEVEQDRDTMRARIAKLEAEYFQAKRAIAKVINDHGIVKGNLATRELELERALEDFAIERSARAQAEALLARSRHELEESQRGNREKEKELRRLIEQYESEIQDLRARKTNAENAEMALRGKVVLVQRLLVNQRSKTDKAYEHIGHLQESIRKLMSDEASGRGQDINLEWEPDEEQVTAEDLESVDLKTDVPETSSPSQVVRLPVRDRNNNNN</sequence>
<organism evidence="3 4">
    <name type="scientific">Brucella endophytica</name>
    <dbReference type="NCBI Taxonomy" id="1963359"/>
    <lineage>
        <taxon>Bacteria</taxon>
        <taxon>Pseudomonadati</taxon>
        <taxon>Pseudomonadota</taxon>
        <taxon>Alphaproteobacteria</taxon>
        <taxon>Hyphomicrobiales</taxon>
        <taxon>Brucellaceae</taxon>
        <taxon>Brucella/Ochrobactrum group</taxon>
        <taxon>Brucella</taxon>
    </lineage>
</organism>
<keyword evidence="4" id="KW-1185">Reference proteome</keyword>
<feature type="coiled-coil region" evidence="1">
    <location>
        <begin position="135"/>
        <end position="200"/>
    </location>
</feature>
<evidence type="ECO:0000256" key="2">
    <source>
        <dbReference type="SAM" id="MobiDB-lite"/>
    </source>
</evidence>
<keyword evidence="1" id="KW-0175">Coiled coil</keyword>
<dbReference type="Proteomes" id="UP000646478">
    <property type="component" value="Unassembled WGS sequence"/>
</dbReference>
<dbReference type="RefSeq" id="WP_188822602.1">
    <property type="nucleotide sequence ID" value="NZ_BMHH01000004.1"/>
</dbReference>
<reference evidence="3" key="2">
    <citation type="submission" date="2020-09" db="EMBL/GenBank/DDBJ databases">
        <authorList>
            <person name="Sun Q."/>
            <person name="Zhou Y."/>
        </authorList>
    </citation>
    <scope>NUCLEOTIDE SEQUENCE</scope>
    <source>
        <strain evidence="3">CGMCC 1.15082</strain>
    </source>
</reference>
<comment type="caution">
    <text evidence="3">The sequence shown here is derived from an EMBL/GenBank/DDBJ whole genome shotgun (WGS) entry which is preliminary data.</text>
</comment>
<name>A0A916S873_9HYPH</name>
<feature type="compositionally biased region" description="Acidic residues" evidence="2">
    <location>
        <begin position="334"/>
        <end position="350"/>
    </location>
</feature>
<evidence type="ECO:0000256" key="1">
    <source>
        <dbReference type="SAM" id="Coils"/>
    </source>
</evidence>
<proteinExistence type="predicted"/>
<evidence type="ECO:0000313" key="3">
    <source>
        <dbReference type="EMBL" id="GGA86510.1"/>
    </source>
</evidence>
<dbReference type="AlphaFoldDB" id="A0A916S873"/>
<protein>
    <submittedName>
        <fullName evidence="3">Uncharacterized protein</fullName>
    </submittedName>
</protein>
<accession>A0A916S873</accession>
<feature type="region of interest" description="Disordered" evidence="2">
    <location>
        <begin position="331"/>
        <end position="379"/>
    </location>
</feature>
<evidence type="ECO:0000313" key="4">
    <source>
        <dbReference type="Proteomes" id="UP000646478"/>
    </source>
</evidence>
<gene>
    <name evidence="3" type="ORF">GCM10011491_12700</name>
</gene>
<dbReference type="EMBL" id="BMHH01000004">
    <property type="protein sequence ID" value="GGA86510.1"/>
    <property type="molecule type" value="Genomic_DNA"/>
</dbReference>
<reference evidence="3" key="1">
    <citation type="journal article" date="2014" name="Int. J. Syst. Evol. Microbiol.">
        <title>Complete genome sequence of Corynebacterium casei LMG S-19264T (=DSM 44701T), isolated from a smear-ripened cheese.</title>
        <authorList>
            <consortium name="US DOE Joint Genome Institute (JGI-PGF)"/>
            <person name="Walter F."/>
            <person name="Albersmeier A."/>
            <person name="Kalinowski J."/>
            <person name="Ruckert C."/>
        </authorList>
    </citation>
    <scope>NUCLEOTIDE SEQUENCE</scope>
    <source>
        <strain evidence="3">CGMCC 1.15082</strain>
    </source>
</reference>
<feature type="compositionally biased region" description="Basic and acidic residues" evidence="2">
    <location>
        <begin position="370"/>
        <end position="379"/>
    </location>
</feature>